<evidence type="ECO:0000256" key="9">
    <source>
        <dbReference type="ARBA" id="ARBA00047630"/>
    </source>
</evidence>
<dbReference type="UniPathway" id="UPA00135">
    <property type="reaction ID" value="UER00197"/>
</dbReference>
<dbReference type="Pfam" id="PF00266">
    <property type="entry name" value="Aminotran_5"/>
    <property type="match status" value="1"/>
</dbReference>
<dbReference type="Gene3D" id="3.90.1150.10">
    <property type="entry name" value="Aspartate Aminotransferase, domain 1"/>
    <property type="match status" value="1"/>
</dbReference>
<dbReference type="FunFam" id="3.40.640.10:FF:000010">
    <property type="entry name" value="Phosphoserine aminotransferase"/>
    <property type="match status" value="1"/>
</dbReference>
<evidence type="ECO:0000256" key="12">
    <source>
        <dbReference type="RuleBase" id="RU004505"/>
    </source>
</evidence>
<dbReference type="EC" id="2.6.1.52" evidence="12"/>
<dbReference type="PANTHER" id="PTHR43247:SF1">
    <property type="entry name" value="PHOSPHOSERINE AMINOTRANSFERASE"/>
    <property type="match status" value="1"/>
</dbReference>
<dbReference type="GO" id="GO:0006564">
    <property type="term" value="P:L-serine biosynthetic process"/>
    <property type="evidence" value="ECO:0007669"/>
    <property type="project" value="UniProtKB-KW"/>
</dbReference>
<evidence type="ECO:0000256" key="11">
    <source>
        <dbReference type="RuleBase" id="RU004504"/>
    </source>
</evidence>
<comment type="catalytic activity">
    <reaction evidence="10 12">
        <text>O-phospho-L-serine + 2-oxoglutarate = 3-phosphooxypyruvate + L-glutamate</text>
        <dbReference type="Rhea" id="RHEA:14329"/>
        <dbReference type="ChEBI" id="CHEBI:16810"/>
        <dbReference type="ChEBI" id="CHEBI:18110"/>
        <dbReference type="ChEBI" id="CHEBI:29985"/>
        <dbReference type="ChEBI" id="CHEBI:57524"/>
        <dbReference type="EC" id="2.6.1.52"/>
    </reaction>
</comment>
<evidence type="ECO:0000256" key="6">
    <source>
        <dbReference type="ARBA" id="ARBA00022679"/>
    </source>
</evidence>
<dbReference type="NCBIfam" id="NF003764">
    <property type="entry name" value="PRK05355.1"/>
    <property type="match status" value="1"/>
</dbReference>
<dbReference type="VEuPathDB" id="VectorBase:CSON002146"/>
<keyword evidence="8 12" id="KW-0718">Serine biosynthesis</keyword>
<dbReference type="InterPro" id="IPR015424">
    <property type="entry name" value="PyrdxlP-dep_Trfase"/>
</dbReference>
<accession>A0A336MJR0</accession>
<dbReference type="UniPathway" id="UPA00244">
    <property type="reaction ID" value="UER00311"/>
</dbReference>
<dbReference type="SUPFAM" id="SSF53383">
    <property type="entry name" value="PLP-dependent transferases"/>
    <property type="match status" value="1"/>
</dbReference>
<dbReference type="CDD" id="cd00611">
    <property type="entry name" value="PSAT_like"/>
    <property type="match status" value="1"/>
</dbReference>
<dbReference type="GO" id="GO:0030170">
    <property type="term" value="F:pyridoxal phosphate binding"/>
    <property type="evidence" value="ECO:0007669"/>
    <property type="project" value="TreeGrafter"/>
</dbReference>
<gene>
    <name evidence="14" type="primary">CSON002146</name>
</gene>
<proteinExistence type="inferred from homology"/>
<evidence type="ECO:0000256" key="3">
    <source>
        <dbReference type="ARBA" id="ARBA00006904"/>
    </source>
</evidence>
<protein>
    <recommendedName>
        <fullName evidence="12">Phosphoserine aminotransferase</fullName>
        <ecNumber evidence="12">2.6.1.52</ecNumber>
    </recommendedName>
</protein>
<keyword evidence="4 12" id="KW-0032">Aminotransferase</keyword>
<sequence>MVINFGAGPAKLPEEVLAEVQQSLVSYGDAGMSVMEMSHRGGHYNKIHNDTIQAVRDLIKIPDNYKVLLMQGGGTGLFAAVCMNLMGRTGTADYLVTGSWSSKAAKEATKYGKVNLVVPKSDAYTGVPDPKTWKLDPNASYFYYCDNETVHGVELDFVPDVRVPIVCDMSSNALSRPIDVSKFGVLFAGAQKNIGPSGITLVIVREDLLGHALPITPSIMDFAITAKDNSIHNTPPTFIIYVMGRVFEWIKRKGGVEAMHKAALTKSQMIYKIIDNSNGFYSCPVAVNSRSRMNVPFRVMSNGKGDEELEKEFLKGAEALKMMQLMGHRSVGGIRASLYNAVKIEEAEVLAKYMTEFQAKHQK</sequence>
<name>A0A336MJR0_CULSO</name>
<dbReference type="AlphaFoldDB" id="A0A336MJR0"/>
<evidence type="ECO:0000256" key="5">
    <source>
        <dbReference type="ARBA" id="ARBA00022605"/>
    </source>
</evidence>
<evidence type="ECO:0000256" key="4">
    <source>
        <dbReference type="ARBA" id="ARBA00022576"/>
    </source>
</evidence>
<keyword evidence="6 12" id="KW-0808">Transferase</keyword>
<reference evidence="14" key="1">
    <citation type="submission" date="2018-07" db="EMBL/GenBank/DDBJ databases">
        <authorList>
            <person name="Quirk P.G."/>
            <person name="Krulwich T.A."/>
        </authorList>
    </citation>
    <scope>NUCLEOTIDE SEQUENCE</scope>
</reference>
<keyword evidence="5 12" id="KW-0028">Amino-acid biosynthesis</keyword>
<keyword evidence="7" id="KW-0663">Pyridoxal phosphate</keyword>
<dbReference type="PANTHER" id="PTHR43247">
    <property type="entry name" value="PHOSPHOSERINE AMINOTRANSFERASE"/>
    <property type="match status" value="1"/>
</dbReference>
<dbReference type="InterPro" id="IPR000192">
    <property type="entry name" value="Aminotrans_V_dom"/>
</dbReference>
<dbReference type="InterPro" id="IPR022278">
    <property type="entry name" value="Pser_aminoTfrase"/>
</dbReference>
<dbReference type="PIRSF" id="PIRSF000525">
    <property type="entry name" value="SerC"/>
    <property type="match status" value="1"/>
</dbReference>
<dbReference type="NCBIfam" id="TIGR01364">
    <property type="entry name" value="serC_1"/>
    <property type="match status" value="1"/>
</dbReference>
<dbReference type="PROSITE" id="PS00595">
    <property type="entry name" value="AA_TRANSFER_CLASS_5"/>
    <property type="match status" value="1"/>
</dbReference>
<evidence type="ECO:0000313" key="14">
    <source>
        <dbReference type="EMBL" id="SSX30170.1"/>
    </source>
</evidence>
<evidence type="ECO:0000256" key="1">
    <source>
        <dbReference type="ARBA" id="ARBA00001933"/>
    </source>
</evidence>
<evidence type="ECO:0000256" key="8">
    <source>
        <dbReference type="ARBA" id="ARBA00023299"/>
    </source>
</evidence>
<evidence type="ECO:0000256" key="7">
    <source>
        <dbReference type="ARBA" id="ARBA00022898"/>
    </source>
</evidence>
<dbReference type="EMBL" id="UFQT01001354">
    <property type="protein sequence ID" value="SSX30170.1"/>
    <property type="molecule type" value="Genomic_DNA"/>
</dbReference>
<dbReference type="OMA" id="AFVYFCD"/>
<dbReference type="FunFam" id="3.90.1150.10:FF:000006">
    <property type="entry name" value="Phosphoserine aminotransferase"/>
    <property type="match status" value="1"/>
</dbReference>
<dbReference type="InterPro" id="IPR015421">
    <property type="entry name" value="PyrdxlP-dep_Trfase_major"/>
</dbReference>
<evidence type="ECO:0000259" key="13">
    <source>
        <dbReference type="Pfam" id="PF00266"/>
    </source>
</evidence>
<feature type="domain" description="Aminotransferase class V" evidence="13">
    <location>
        <begin position="3"/>
        <end position="349"/>
    </location>
</feature>
<dbReference type="InterPro" id="IPR020578">
    <property type="entry name" value="Aminotrans_V_PyrdxlP_BS"/>
</dbReference>
<evidence type="ECO:0000256" key="2">
    <source>
        <dbReference type="ARBA" id="ARBA00005099"/>
    </source>
</evidence>
<comment type="similarity">
    <text evidence="3">Belongs to the class-V pyridoxal-phosphate-dependent aminotransferase family. SerC subfamily.</text>
</comment>
<comment type="pathway">
    <text evidence="2 12">Amino-acid biosynthesis; L-serine biosynthesis; L-serine from 3-phospho-D-glycerate: step 2/3.</text>
</comment>
<dbReference type="InterPro" id="IPR015422">
    <property type="entry name" value="PyrdxlP-dep_Trfase_small"/>
</dbReference>
<comment type="cofactor">
    <cofactor evidence="1 11">
        <name>pyridoxal 5'-phosphate</name>
        <dbReference type="ChEBI" id="CHEBI:597326"/>
    </cofactor>
</comment>
<dbReference type="Gene3D" id="3.40.640.10">
    <property type="entry name" value="Type I PLP-dependent aspartate aminotransferase-like (Major domain)"/>
    <property type="match status" value="1"/>
</dbReference>
<comment type="catalytic activity">
    <reaction evidence="9">
        <text>4-(phosphooxy)-L-threonine + 2-oxoglutarate = (R)-3-hydroxy-2-oxo-4-phosphooxybutanoate + L-glutamate</text>
        <dbReference type="Rhea" id="RHEA:16573"/>
        <dbReference type="ChEBI" id="CHEBI:16810"/>
        <dbReference type="ChEBI" id="CHEBI:29985"/>
        <dbReference type="ChEBI" id="CHEBI:58452"/>
        <dbReference type="ChEBI" id="CHEBI:58538"/>
        <dbReference type="EC" id="2.6.1.52"/>
    </reaction>
</comment>
<dbReference type="GO" id="GO:0004648">
    <property type="term" value="F:O-phospho-L-serine:2-oxoglutarate aminotransferase activity"/>
    <property type="evidence" value="ECO:0007669"/>
    <property type="project" value="UniProtKB-EC"/>
</dbReference>
<dbReference type="GO" id="GO:0005737">
    <property type="term" value="C:cytoplasm"/>
    <property type="evidence" value="ECO:0007669"/>
    <property type="project" value="TreeGrafter"/>
</dbReference>
<dbReference type="HAMAP" id="MF_00160">
    <property type="entry name" value="SerC_aminotrans_5"/>
    <property type="match status" value="1"/>
</dbReference>
<evidence type="ECO:0000256" key="10">
    <source>
        <dbReference type="ARBA" id="ARBA00049007"/>
    </source>
</evidence>
<organism evidence="14">
    <name type="scientific">Culicoides sonorensis</name>
    <name type="common">Biting midge</name>
    <dbReference type="NCBI Taxonomy" id="179676"/>
    <lineage>
        <taxon>Eukaryota</taxon>
        <taxon>Metazoa</taxon>
        <taxon>Ecdysozoa</taxon>
        <taxon>Arthropoda</taxon>
        <taxon>Hexapoda</taxon>
        <taxon>Insecta</taxon>
        <taxon>Pterygota</taxon>
        <taxon>Neoptera</taxon>
        <taxon>Endopterygota</taxon>
        <taxon>Diptera</taxon>
        <taxon>Nematocera</taxon>
        <taxon>Chironomoidea</taxon>
        <taxon>Ceratopogonidae</taxon>
        <taxon>Ceratopogoninae</taxon>
        <taxon>Culicoides</taxon>
        <taxon>Monoculicoides</taxon>
    </lineage>
</organism>